<dbReference type="InParanoid" id="A0A665WXZ0"/>
<dbReference type="Proteomes" id="UP000472264">
    <property type="component" value="Chromosome 9"/>
</dbReference>
<keyword evidence="2" id="KW-1185">Reference proteome</keyword>
<evidence type="ECO:0000313" key="2">
    <source>
        <dbReference type="Proteomes" id="UP000472264"/>
    </source>
</evidence>
<dbReference type="OMA" id="PQLANNY"/>
<reference evidence="1" key="3">
    <citation type="submission" date="2025-09" db="UniProtKB">
        <authorList>
            <consortium name="Ensembl"/>
        </authorList>
    </citation>
    <scope>IDENTIFICATION</scope>
</reference>
<organism evidence="1 2">
    <name type="scientific">Echeneis naucrates</name>
    <name type="common">Live sharksucker</name>
    <dbReference type="NCBI Taxonomy" id="173247"/>
    <lineage>
        <taxon>Eukaryota</taxon>
        <taxon>Metazoa</taxon>
        <taxon>Chordata</taxon>
        <taxon>Craniata</taxon>
        <taxon>Vertebrata</taxon>
        <taxon>Euteleostomi</taxon>
        <taxon>Actinopterygii</taxon>
        <taxon>Neopterygii</taxon>
        <taxon>Teleostei</taxon>
        <taxon>Neoteleostei</taxon>
        <taxon>Acanthomorphata</taxon>
        <taxon>Carangaria</taxon>
        <taxon>Carangiformes</taxon>
        <taxon>Echeneidae</taxon>
        <taxon>Echeneis</taxon>
    </lineage>
</organism>
<name>A0A665WXZ0_ECHNA</name>
<accession>A0A665WXZ0</accession>
<proteinExistence type="predicted"/>
<sequence length="137" mass="14554">NRCECISQCIRLSLISTMPSMVNALTAGAAIQTELQVLGGIVGLSQLLRDPHGQGQVAAQLANYYSHTNVTSVDGVSTAHGAIVKSSRKVVCDSLIDPLVCASLIRLEDDGDLLERVDHQGKHQHGSFNTTKITLCG</sequence>
<protein>
    <submittedName>
        <fullName evidence="1">Uncharacterized protein</fullName>
    </submittedName>
</protein>
<dbReference type="Ensembl" id="ENSENLT00000049688.1">
    <property type="protein sequence ID" value="ENSENLP00000048502.1"/>
    <property type="gene ID" value="ENSENLG00000020462.1"/>
</dbReference>
<dbReference type="AlphaFoldDB" id="A0A665WXZ0"/>
<reference evidence="1" key="1">
    <citation type="submission" date="2021-04" db="EMBL/GenBank/DDBJ databases">
        <authorList>
            <consortium name="Wellcome Sanger Institute Data Sharing"/>
        </authorList>
    </citation>
    <scope>NUCLEOTIDE SEQUENCE [LARGE SCALE GENOMIC DNA]</scope>
</reference>
<evidence type="ECO:0000313" key="1">
    <source>
        <dbReference type="Ensembl" id="ENSENLP00000048502.1"/>
    </source>
</evidence>
<reference evidence="1" key="2">
    <citation type="submission" date="2025-08" db="UniProtKB">
        <authorList>
            <consortium name="Ensembl"/>
        </authorList>
    </citation>
    <scope>IDENTIFICATION</scope>
</reference>